<dbReference type="AlphaFoldDB" id="A0A2J6RKV3"/>
<evidence type="ECO:0000313" key="6">
    <source>
        <dbReference type="EMBL" id="PMD39145.1"/>
    </source>
</evidence>
<dbReference type="PROSITE" id="PS50048">
    <property type="entry name" value="ZN2_CY6_FUNGAL_2"/>
    <property type="match status" value="1"/>
</dbReference>
<reference evidence="6 7" key="1">
    <citation type="submission" date="2016-04" db="EMBL/GenBank/DDBJ databases">
        <title>A degradative enzymes factory behind the ericoid mycorrhizal symbiosis.</title>
        <authorList>
            <consortium name="DOE Joint Genome Institute"/>
            <person name="Martino E."/>
            <person name="Morin E."/>
            <person name="Grelet G."/>
            <person name="Kuo A."/>
            <person name="Kohler A."/>
            <person name="Daghino S."/>
            <person name="Barry K."/>
            <person name="Choi C."/>
            <person name="Cichocki N."/>
            <person name="Clum A."/>
            <person name="Copeland A."/>
            <person name="Hainaut M."/>
            <person name="Haridas S."/>
            <person name="Labutti K."/>
            <person name="Lindquist E."/>
            <person name="Lipzen A."/>
            <person name="Khouja H.-R."/>
            <person name="Murat C."/>
            <person name="Ohm R."/>
            <person name="Olson A."/>
            <person name="Spatafora J."/>
            <person name="Veneault-Fourrey C."/>
            <person name="Henrissat B."/>
            <person name="Grigoriev I."/>
            <person name="Martin F."/>
            <person name="Perotto S."/>
        </authorList>
    </citation>
    <scope>NUCLEOTIDE SEQUENCE [LARGE SCALE GENOMIC DNA]</scope>
    <source>
        <strain evidence="6 7">F</strain>
    </source>
</reference>
<dbReference type="GO" id="GO:0006351">
    <property type="term" value="P:DNA-templated transcription"/>
    <property type="evidence" value="ECO:0007669"/>
    <property type="project" value="InterPro"/>
</dbReference>
<dbReference type="InterPro" id="IPR036864">
    <property type="entry name" value="Zn2-C6_fun-type_DNA-bd_sf"/>
</dbReference>
<feature type="domain" description="Zn(2)-C6 fungal-type" evidence="5">
    <location>
        <begin position="18"/>
        <end position="48"/>
    </location>
</feature>
<sequence length="538" mass="60866">MSTAVMVRSGRERFAGTVCNQCKHRKKSCNKVLPSCSRCDRLLIKCSYSGAMESHCYPFPPVIDVISGVDIPLSDYPLTAQQSSMVYKLEHRVPCIDDQVSMQASRLLSAISRKRGHAGDFMHTYFRTFHKTLPIINKEVFRLKIENSTSDSHFSTLLLSMFLITQLTPQVNPDPLSNFGEQELYPTVKSIYSLLQSTGKVSMELVQAGVLVACYEHCQALHQDAWLSIGACVRMGHLMGLHTVLRKMLPIEQDERNMLEMKRCLWWGIVVIERVINAEYEDNRLPLASEGPASEDYLPRTSSDADTYYRVKDDFLLPDDVVPGPDGWQHTKPRDFTVVGTFGTAVQAAFLASNVTRHVFDTNRDLDMRAADARRLDIALQSFVGSCIPPPGQSHGGYCGAFAMRTCFSLYLLRHEMEVASQLGDASELYRLTIAMQSAVRTIIYVLVEGMAGMPMDLNTLAFWSHHMIYLTATFHIKFGIRDERYAADLEAMIDYLRYFAPRYKLYSNDVRRLELSKHDPPTVYEARAGSYSPPIQE</sequence>
<dbReference type="Gene3D" id="4.10.240.10">
    <property type="entry name" value="Zn(2)-C6 fungal-type DNA-binding domain"/>
    <property type="match status" value="1"/>
</dbReference>
<dbReference type="GO" id="GO:0008270">
    <property type="term" value="F:zinc ion binding"/>
    <property type="evidence" value="ECO:0007669"/>
    <property type="project" value="InterPro"/>
</dbReference>
<keyword evidence="3" id="KW-0804">Transcription</keyword>
<dbReference type="PROSITE" id="PS00463">
    <property type="entry name" value="ZN2_CY6_FUNGAL_1"/>
    <property type="match status" value="1"/>
</dbReference>
<dbReference type="GO" id="GO:0005634">
    <property type="term" value="C:nucleus"/>
    <property type="evidence" value="ECO:0007669"/>
    <property type="project" value="TreeGrafter"/>
</dbReference>
<gene>
    <name evidence="6" type="ORF">L207DRAFT_53273</name>
</gene>
<name>A0A2J6RKV3_HYAVF</name>
<dbReference type="EMBL" id="KZ613947">
    <property type="protein sequence ID" value="PMD39145.1"/>
    <property type="molecule type" value="Genomic_DNA"/>
</dbReference>
<dbReference type="PANTHER" id="PTHR47424:SF5">
    <property type="entry name" value="ZN(II)2CYS6 TRANSCRIPTION FACTOR (EUROFUNG)"/>
    <property type="match status" value="1"/>
</dbReference>
<keyword evidence="7" id="KW-1185">Reference proteome</keyword>
<dbReference type="Pfam" id="PF04082">
    <property type="entry name" value="Fungal_trans"/>
    <property type="match status" value="1"/>
</dbReference>
<dbReference type="InterPro" id="IPR007219">
    <property type="entry name" value="XnlR_reg_dom"/>
</dbReference>
<evidence type="ECO:0000256" key="4">
    <source>
        <dbReference type="ARBA" id="ARBA00023242"/>
    </source>
</evidence>
<organism evidence="6 7">
    <name type="scientific">Hyaloscypha variabilis (strain UAMH 11265 / GT02V1 / F)</name>
    <name type="common">Meliniomyces variabilis</name>
    <dbReference type="NCBI Taxonomy" id="1149755"/>
    <lineage>
        <taxon>Eukaryota</taxon>
        <taxon>Fungi</taxon>
        <taxon>Dikarya</taxon>
        <taxon>Ascomycota</taxon>
        <taxon>Pezizomycotina</taxon>
        <taxon>Leotiomycetes</taxon>
        <taxon>Helotiales</taxon>
        <taxon>Hyaloscyphaceae</taxon>
        <taxon>Hyaloscypha</taxon>
        <taxon>Hyaloscypha variabilis</taxon>
    </lineage>
</organism>
<dbReference type="SUPFAM" id="SSF57701">
    <property type="entry name" value="Zn2/Cys6 DNA-binding domain"/>
    <property type="match status" value="1"/>
</dbReference>
<dbReference type="Pfam" id="PF00172">
    <property type="entry name" value="Zn_clus"/>
    <property type="match status" value="1"/>
</dbReference>
<dbReference type="OrthoDB" id="3862662at2759"/>
<evidence type="ECO:0000313" key="7">
    <source>
        <dbReference type="Proteomes" id="UP000235786"/>
    </source>
</evidence>
<evidence type="ECO:0000256" key="2">
    <source>
        <dbReference type="ARBA" id="ARBA00023015"/>
    </source>
</evidence>
<dbReference type="Proteomes" id="UP000235786">
    <property type="component" value="Unassembled WGS sequence"/>
</dbReference>
<protein>
    <recommendedName>
        <fullName evidence="5">Zn(2)-C6 fungal-type domain-containing protein</fullName>
    </recommendedName>
</protein>
<keyword evidence="1" id="KW-0479">Metal-binding</keyword>
<evidence type="ECO:0000256" key="1">
    <source>
        <dbReference type="ARBA" id="ARBA00022723"/>
    </source>
</evidence>
<dbReference type="InterPro" id="IPR001138">
    <property type="entry name" value="Zn2Cys6_DnaBD"/>
</dbReference>
<accession>A0A2J6RKV3</accession>
<dbReference type="GO" id="GO:0000435">
    <property type="term" value="P:positive regulation of transcription from RNA polymerase II promoter by galactose"/>
    <property type="evidence" value="ECO:0007669"/>
    <property type="project" value="TreeGrafter"/>
</dbReference>
<dbReference type="GO" id="GO:0000978">
    <property type="term" value="F:RNA polymerase II cis-regulatory region sequence-specific DNA binding"/>
    <property type="evidence" value="ECO:0007669"/>
    <property type="project" value="TreeGrafter"/>
</dbReference>
<dbReference type="CDD" id="cd00067">
    <property type="entry name" value="GAL4"/>
    <property type="match status" value="1"/>
</dbReference>
<dbReference type="PANTHER" id="PTHR47424">
    <property type="entry name" value="REGULATORY PROTEIN GAL4"/>
    <property type="match status" value="1"/>
</dbReference>
<dbReference type="InterPro" id="IPR051127">
    <property type="entry name" value="Fungal_SecMet_Regulators"/>
</dbReference>
<dbReference type="GO" id="GO:0000981">
    <property type="term" value="F:DNA-binding transcription factor activity, RNA polymerase II-specific"/>
    <property type="evidence" value="ECO:0007669"/>
    <property type="project" value="InterPro"/>
</dbReference>
<dbReference type="CDD" id="cd12148">
    <property type="entry name" value="fungal_TF_MHR"/>
    <property type="match status" value="1"/>
</dbReference>
<evidence type="ECO:0000256" key="3">
    <source>
        <dbReference type="ARBA" id="ARBA00023163"/>
    </source>
</evidence>
<evidence type="ECO:0000259" key="5">
    <source>
        <dbReference type="PROSITE" id="PS50048"/>
    </source>
</evidence>
<keyword evidence="4" id="KW-0539">Nucleus</keyword>
<proteinExistence type="predicted"/>
<keyword evidence="2" id="KW-0805">Transcription regulation</keyword>